<evidence type="ECO:0000313" key="1">
    <source>
        <dbReference type="EMBL" id="KAJ7529993.1"/>
    </source>
</evidence>
<protein>
    <submittedName>
        <fullName evidence="1">Uncharacterized protein</fullName>
    </submittedName>
</protein>
<dbReference type="EMBL" id="CM055106">
    <property type="protein sequence ID" value="KAJ7529993.1"/>
    <property type="molecule type" value="Genomic_DNA"/>
</dbReference>
<sequence length="318" mass="36138">MDVVAANYFHRRYKSCCEAISTVLDTIQRVIAFGDSQQYYVIQVLSDLPLSFLGNRYLTAFKGRFNAFFDSLCKAVRSLSIAFFVQVLFRATILMNPKLDRNQHNQLMSTIFRLVEQLLIHHSFNESLLRGIIRLASPDRELFLLLNYLVKIMAALASTDQFESGDSNHQRSDLDTTVSLAKQKYEVEAELDIAEALIEEFCIKNVYAFAMPCELKKAVLVALRNETDRSANLSLSSQIRHGSAMQSSPVCCITLEPLLTVDGRITRDVVAVRCRTSSKERAFLYRGCALLRWLGTTELPRSPETRSLVRPTDLYRIS</sequence>
<organism evidence="1 2">
    <name type="scientific">Diphasiastrum complanatum</name>
    <name type="common">Issler's clubmoss</name>
    <name type="synonym">Lycopodium complanatum</name>
    <dbReference type="NCBI Taxonomy" id="34168"/>
    <lineage>
        <taxon>Eukaryota</taxon>
        <taxon>Viridiplantae</taxon>
        <taxon>Streptophyta</taxon>
        <taxon>Embryophyta</taxon>
        <taxon>Tracheophyta</taxon>
        <taxon>Lycopodiopsida</taxon>
        <taxon>Lycopodiales</taxon>
        <taxon>Lycopodiaceae</taxon>
        <taxon>Lycopodioideae</taxon>
        <taxon>Diphasiastrum</taxon>
    </lineage>
</organism>
<keyword evidence="2" id="KW-1185">Reference proteome</keyword>
<reference evidence="2" key="1">
    <citation type="journal article" date="2024" name="Proc. Natl. Acad. Sci. U.S.A.">
        <title>Extraordinary preservation of gene collinearity over three hundred million years revealed in homosporous lycophytes.</title>
        <authorList>
            <person name="Li C."/>
            <person name="Wickell D."/>
            <person name="Kuo L.Y."/>
            <person name="Chen X."/>
            <person name="Nie B."/>
            <person name="Liao X."/>
            <person name="Peng D."/>
            <person name="Ji J."/>
            <person name="Jenkins J."/>
            <person name="Williams M."/>
            <person name="Shu S."/>
            <person name="Plott C."/>
            <person name="Barry K."/>
            <person name="Rajasekar S."/>
            <person name="Grimwood J."/>
            <person name="Han X."/>
            <person name="Sun S."/>
            <person name="Hou Z."/>
            <person name="He W."/>
            <person name="Dai G."/>
            <person name="Sun C."/>
            <person name="Schmutz J."/>
            <person name="Leebens-Mack J.H."/>
            <person name="Li F.W."/>
            <person name="Wang L."/>
        </authorList>
    </citation>
    <scope>NUCLEOTIDE SEQUENCE [LARGE SCALE GENOMIC DNA]</scope>
    <source>
        <strain evidence="2">cv. PW_Plant_1</strain>
    </source>
</reference>
<accession>A0ACC2BJM2</accession>
<gene>
    <name evidence="1" type="ORF">O6H91_15G074000</name>
</gene>
<name>A0ACC2BJM2_DIPCM</name>
<evidence type="ECO:0000313" key="2">
    <source>
        <dbReference type="Proteomes" id="UP001162992"/>
    </source>
</evidence>
<proteinExistence type="predicted"/>
<comment type="caution">
    <text evidence="1">The sequence shown here is derived from an EMBL/GenBank/DDBJ whole genome shotgun (WGS) entry which is preliminary data.</text>
</comment>
<dbReference type="Proteomes" id="UP001162992">
    <property type="component" value="Chromosome 15"/>
</dbReference>